<name>A0AA49BRR0_9CAUD</name>
<sequence length="115" mass="13015">MSDVAERAKAALEGVTPGPWEVRDGFVYPLAIRCQLGGLRPRDAEFITAARTLVPELVAEVERLREEKLGLEISESNLVVQLRAENEQLRATVERVRWHTAYIRDYILAALEADR</sequence>
<gene>
    <name evidence="1" type="primary">53</name>
    <name evidence="1" type="ORF">SEA_DUPLICITY_53</name>
</gene>
<proteinExistence type="predicted"/>
<dbReference type="EMBL" id="OL742561">
    <property type="protein sequence ID" value="UKH48420.1"/>
    <property type="molecule type" value="Genomic_DNA"/>
</dbReference>
<dbReference type="Proteomes" id="UP001179360">
    <property type="component" value="Segment"/>
</dbReference>
<protein>
    <submittedName>
        <fullName evidence="1">Uncharacterized protein</fullName>
    </submittedName>
</protein>
<organism evidence="1">
    <name type="scientific">Mycobacterium phage Duplicity</name>
    <dbReference type="NCBI Taxonomy" id="2912655"/>
    <lineage>
        <taxon>Viruses</taxon>
        <taxon>Duplodnaviria</taxon>
        <taxon>Heunggongvirae</taxon>
        <taxon>Uroviricota</taxon>
        <taxon>Caudoviricetes</taxon>
        <taxon>Nclasvirinae</taxon>
        <taxon>Charlievirus</taxon>
        <taxon>Charlievirus Pipsqueaks</taxon>
    </lineage>
</organism>
<accession>A0AA49BRR0</accession>
<reference evidence="1" key="1">
    <citation type="submission" date="2021-12" db="EMBL/GenBank/DDBJ databases">
        <authorList>
            <person name="Beeman S.L."/>
            <person name="Bekhet S.E."/>
            <person name="Boortalary R."/>
            <person name="Bowen R.T."/>
            <person name="Correll A.K."/>
            <person name="Dhami H."/>
            <person name="Edwards S.D."/>
            <person name="Frahm J."/>
            <person name="Goad L.A."/>
            <person name="Heldmann M.G."/>
            <person name="Hindi F.N."/>
            <person name="Jorgensen J.B."/>
            <person name="Kasputis T.R."/>
            <person name="Lenert A.M."/>
            <person name="Luers J."/>
            <person name="Malek A."/>
            <person name="Markham A.E."/>
            <person name="Marrella M.A."/>
            <person name="Martin K.J."/>
            <person name="McDonald M.E."/>
            <person name="Moise K.E."/>
            <person name="O'Connor O.C."/>
            <person name="Poynter G.D."/>
            <person name="Samarasinghe J.R."/>
            <person name="Scott T.M."/>
            <person name="Smeltz R.E."/>
            <person name="Waid J.G."/>
            <person name="Young D.K."/>
            <person name="Voshell S.M."/>
            <person name="Garlena R.A."/>
            <person name="Russell D.A."/>
            <person name="Pope W.H."/>
            <person name="Jacobs-Sera D."/>
            <person name="Hatfull G.F."/>
        </authorList>
    </citation>
    <scope>NUCLEOTIDE SEQUENCE</scope>
</reference>
<evidence type="ECO:0000313" key="1">
    <source>
        <dbReference type="EMBL" id="UKH48420.1"/>
    </source>
</evidence>